<sequence length="523" mass="57735">PCGLKPREKTMSIPPRGSLRRKAGNLAPSSPDFVRFSCARSCAELQGRTDCDVEDDLLTAAIRSCRRAHDWQQALALVETSYKRGRIPSRFAFTAAVVVCGKSATWQSAIGLLEKMRLRQGQLDDIALSAVVHACVKGSAWQAALRNPELTSYFDSSKVQNWSRALRQNSWEVALQTLRMRLNELPSKATFRIVSTVTHGVVIQLRSLVRMSLSVDETTAAALERHLGLAARAGVMANFSDEGARAGYTLKHLPSRTQYVTNTLFRASQSKSWLSETLRSLLVGRLCCQVLSIGGGPGFDFAAAVLLAMWLAPMGSHRVTIHACIFDYEPGWAVCADAVSSAVRQKFGQHNRSSCGFVDIRKPLAHPSNAPFKLAAAGQEGQMLVVASYVVSENARELERTRFAFFEELFASALPGTLFVFIDTTHREWPDLLEAAFRGAWRCGRSLLAELRRVESRRSRSHALFLRVDPETHERPQGQSAEQAFAAFEQALPAAERMLWAEFRAHAAAHGRGMSQRTSAISC</sequence>
<name>A0ABN9XA56_9DINO</name>
<evidence type="ECO:0000256" key="1">
    <source>
        <dbReference type="SAM" id="MobiDB-lite"/>
    </source>
</evidence>
<dbReference type="Gene3D" id="1.25.40.10">
    <property type="entry name" value="Tetratricopeptide repeat domain"/>
    <property type="match status" value="1"/>
</dbReference>
<reference evidence="2" key="1">
    <citation type="submission" date="2023-10" db="EMBL/GenBank/DDBJ databases">
        <authorList>
            <person name="Chen Y."/>
            <person name="Shah S."/>
            <person name="Dougan E. K."/>
            <person name="Thang M."/>
            <person name="Chan C."/>
        </authorList>
    </citation>
    <scope>NUCLEOTIDE SEQUENCE [LARGE SCALE GENOMIC DNA]</scope>
</reference>
<feature type="region of interest" description="Disordered" evidence="1">
    <location>
        <begin position="1"/>
        <end position="26"/>
    </location>
</feature>
<organism evidence="2 3">
    <name type="scientific">Prorocentrum cordatum</name>
    <dbReference type="NCBI Taxonomy" id="2364126"/>
    <lineage>
        <taxon>Eukaryota</taxon>
        <taxon>Sar</taxon>
        <taxon>Alveolata</taxon>
        <taxon>Dinophyceae</taxon>
        <taxon>Prorocentrales</taxon>
        <taxon>Prorocentraceae</taxon>
        <taxon>Prorocentrum</taxon>
    </lineage>
</organism>
<dbReference type="EMBL" id="CAUYUJ010020182">
    <property type="protein sequence ID" value="CAK0896404.1"/>
    <property type="molecule type" value="Genomic_DNA"/>
</dbReference>
<dbReference type="InterPro" id="IPR011990">
    <property type="entry name" value="TPR-like_helical_dom_sf"/>
</dbReference>
<dbReference type="Proteomes" id="UP001189429">
    <property type="component" value="Unassembled WGS sequence"/>
</dbReference>
<keyword evidence="3" id="KW-1185">Reference proteome</keyword>
<evidence type="ECO:0000313" key="3">
    <source>
        <dbReference type="Proteomes" id="UP001189429"/>
    </source>
</evidence>
<protein>
    <submittedName>
        <fullName evidence="2">Uncharacterized protein</fullName>
    </submittedName>
</protein>
<gene>
    <name evidence="2" type="ORF">PCOR1329_LOCUS74878</name>
</gene>
<evidence type="ECO:0000313" key="2">
    <source>
        <dbReference type="EMBL" id="CAK0896404.1"/>
    </source>
</evidence>
<proteinExistence type="predicted"/>
<accession>A0ABN9XA56</accession>
<comment type="caution">
    <text evidence="2">The sequence shown here is derived from an EMBL/GenBank/DDBJ whole genome shotgun (WGS) entry which is preliminary data.</text>
</comment>
<feature type="non-terminal residue" evidence="2">
    <location>
        <position position="1"/>
    </location>
</feature>
<feature type="compositionally biased region" description="Basic and acidic residues" evidence="1">
    <location>
        <begin position="1"/>
        <end position="10"/>
    </location>
</feature>